<reference evidence="1 2" key="1">
    <citation type="journal article" date="2000" name="Nature">
        <title>The genome sequence of the plant pathogen Xylella fastidiosa.</title>
        <authorList>
            <person name="Simpson A.J."/>
            <person name="Reinach F.C."/>
            <person name="Arruda P."/>
            <person name="Abreu F.A."/>
            <person name="Acencio M."/>
            <person name="Alvarenga R."/>
            <person name="Alves L.M."/>
            <person name="Araya J.E."/>
            <person name="Baia G.S."/>
            <person name="Baptista C.S."/>
            <person name="Barros M.H."/>
            <person name="Bonaccorsi E.D."/>
            <person name="Bordin S."/>
            <person name="Bove J.M."/>
            <person name="Briones M.R."/>
            <person name="Bueno M.R."/>
            <person name="Camargo A.A."/>
            <person name="Camargo L.E."/>
            <person name="Carraro D.M."/>
            <person name="Carrer H."/>
            <person name="Colauto N.B."/>
            <person name="Colombo C."/>
            <person name="Costa F.F."/>
            <person name="Costa M.C."/>
            <person name="Costa-Neto C.M."/>
            <person name="Coutinho L.L."/>
            <person name="Cristofani M."/>
            <person name="Dias-Neto E."/>
            <person name="Docena C."/>
            <person name="El-Dorry H."/>
            <person name="Facincani A.P."/>
            <person name="Ferreira A.J."/>
            <person name="Ferreira V.C."/>
            <person name="Ferro J.A."/>
            <person name="Fraga J.S."/>
            <person name="Franca S.C."/>
            <person name="Franco M.C."/>
            <person name="Frohme M."/>
            <person name="Furlan L.R."/>
            <person name="Garnier M."/>
            <person name="Goldman G.H."/>
            <person name="Goldman M.H."/>
            <person name="Gomes S.L."/>
            <person name="Gruber A."/>
            <person name="Ho P.L."/>
            <person name="Hoheisel J.D."/>
            <person name="Junqueira M.L."/>
            <person name="Kemper E.L."/>
            <person name="Kitajima J.P."/>
            <person name="Krieger J.E."/>
            <person name="Kuramae E.E."/>
            <person name="Laigret F."/>
            <person name="Lambais M.R."/>
            <person name="Leite L.C."/>
            <person name="Lemos E.G."/>
            <person name="Lemos M.V."/>
            <person name="Lopes S.A."/>
            <person name="Lopes C.R."/>
            <person name="Machado J.A."/>
            <person name="Machado M.A."/>
            <person name="Madeira A.M."/>
            <person name="Madeira H.M."/>
            <person name="Marino C.L."/>
            <person name="Marques M.V."/>
            <person name="Martins E.A."/>
            <person name="Martins E.M."/>
            <person name="Matsukuma A.Y."/>
            <person name="Menck C.F."/>
            <person name="Miracca E.C."/>
            <person name="Miyaki C.Y."/>
            <person name="Monteriro-Vitorello C.B."/>
            <person name="Moon D.H."/>
            <person name="Nagai M.A."/>
            <person name="Nascimento A.L."/>
            <person name="Netto L.E."/>
            <person name="Nhani A.Jr."/>
            <person name="Nobrega F.G."/>
            <person name="Nunes L.R."/>
            <person name="Oliveira M.A."/>
            <person name="de Oliveira M.C."/>
            <person name="de Oliveira R.C."/>
            <person name="Palmieri D.A."/>
            <person name="Paris A."/>
            <person name="Peixoto B.R."/>
            <person name="Pereira G.A."/>
            <person name="Pereira H.A.Jr."/>
            <person name="Pesquero J.B."/>
            <person name="Quaggio R.B."/>
            <person name="Roberto P.G."/>
            <person name="Rodrigues V."/>
            <person name="de M Rosa A.J."/>
            <person name="de Rosa V.E.Jr."/>
            <person name="de Sa R.G."/>
            <person name="Santelli R.V."/>
            <person name="Sawasaki H.E."/>
            <person name="da Silva A.C."/>
            <person name="da Silva A.M."/>
            <person name="da Silva F.R."/>
            <person name="da Silva W.A.Jr."/>
            <person name="da Silveira J.F."/>
            <person name="Silvestri M.L."/>
            <person name="Siqueira W.J."/>
            <person name="de Souza A.A."/>
            <person name="de Souza A.P."/>
            <person name="Terenzi M.F."/>
            <person name="Truffi D."/>
            <person name="Tsai S.M."/>
            <person name="Tsuhako M.H."/>
            <person name="Vallada H."/>
            <person name="Van Sluys M.A."/>
            <person name="Verjovski-Almeida S."/>
            <person name="Vettore A.L."/>
            <person name="Zago M.A."/>
            <person name="Zatz M."/>
            <person name="Meidanis J."/>
            <person name="Setubal J.C."/>
        </authorList>
    </citation>
    <scope>NUCLEOTIDE SEQUENCE [LARGE SCALE GENOMIC DNA]</scope>
    <source>
        <strain evidence="1 2">9a5c</strain>
    </source>
</reference>
<dbReference type="Gene3D" id="3.30.420.40">
    <property type="match status" value="1"/>
</dbReference>
<sequence>MSCASCLKYPTDYDDRTVPLLQKGTALCAFQKDPFSRIKQDKNVPQNAIKTCLNFAGATLKNINALTE</sequence>
<dbReference type="EMBL" id="AE003849">
    <property type="protein sequence ID" value="AAF85516.1"/>
    <property type="molecule type" value="Genomic_DNA"/>
</dbReference>
<organism evidence="1 2">
    <name type="scientific">Xylella fastidiosa (strain 9a5c)</name>
    <dbReference type="NCBI Taxonomy" id="160492"/>
    <lineage>
        <taxon>Bacteria</taxon>
        <taxon>Pseudomonadati</taxon>
        <taxon>Pseudomonadota</taxon>
        <taxon>Gammaproteobacteria</taxon>
        <taxon>Lysobacterales</taxon>
        <taxon>Lysobacteraceae</taxon>
        <taxon>Xylella</taxon>
    </lineage>
</organism>
<dbReference type="AlphaFoldDB" id="Q9P9Y9"/>
<dbReference type="PIR" id="D82523">
    <property type="entry name" value="D82523"/>
</dbReference>
<dbReference type="STRING" id="160492.XF_2731"/>
<dbReference type="KEGG" id="xfa:XF_2731"/>
<name>Q9P9Y9_XYLFA</name>
<dbReference type="HOGENOM" id="CLU_2793142_0_0_6"/>
<gene>
    <name evidence="1" type="ordered locus">XF_2731</name>
</gene>
<protein>
    <submittedName>
        <fullName evidence="1">Uncharacterized protein</fullName>
    </submittedName>
</protein>
<dbReference type="eggNOG" id="COG2192">
    <property type="taxonomic scope" value="Bacteria"/>
</dbReference>
<dbReference type="Proteomes" id="UP000000812">
    <property type="component" value="Chromosome"/>
</dbReference>
<accession>Q9P9Y9</accession>
<proteinExistence type="predicted"/>
<evidence type="ECO:0000313" key="2">
    <source>
        <dbReference type="Proteomes" id="UP000000812"/>
    </source>
</evidence>
<evidence type="ECO:0000313" key="1">
    <source>
        <dbReference type="EMBL" id="AAF85516.1"/>
    </source>
</evidence>